<evidence type="ECO:0000259" key="13">
    <source>
        <dbReference type="PROSITE" id="PS51198"/>
    </source>
</evidence>
<reference evidence="15" key="1">
    <citation type="submission" date="2020-10" db="EMBL/GenBank/DDBJ databases">
        <title>Sequencing the genomes of 1000 actinobacteria strains.</title>
        <authorList>
            <person name="Klenk H.-P."/>
        </authorList>
    </citation>
    <scope>NUCLEOTIDE SEQUENCE</scope>
    <source>
        <strain evidence="15">DSM 46832</strain>
    </source>
</reference>
<dbReference type="InterPro" id="IPR016195">
    <property type="entry name" value="Pol/histidinol_Pase-like"/>
</dbReference>
<dbReference type="GO" id="GO:0016787">
    <property type="term" value="F:hydrolase activity"/>
    <property type="evidence" value="ECO:0007669"/>
    <property type="project" value="UniProtKB-UniRule"/>
</dbReference>
<dbReference type="SUPFAM" id="SSF89550">
    <property type="entry name" value="PHP domain-like"/>
    <property type="match status" value="1"/>
</dbReference>
<dbReference type="InterPro" id="IPR013986">
    <property type="entry name" value="DExx_box_DNA_helicase_dom_sf"/>
</dbReference>
<evidence type="ECO:0000313" key="16">
    <source>
        <dbReference type="Proteomes" id="UP000649753"/>
    </source>
</evidence>
<dbReference type="Gene3D" id="3.40.50.300">
    <property type="entry name" value="P-loop containing nucleotide triphosphate hydrolases"/>
    <property type="match status" value="4"/>
</dbReference>
<dbReference type="Proteomes" id="UP000649753">
    <property type="component" value="Unassembled WGS sequence"/>
</dbReference>
<dbReference type="SUPFAM" id="SSF52540">
    <property type="entry name" value="P-loop containing nucleoside triphosphate hydrolases"/>
    <property type="match status" value="1"/>
</dbReference>
<dbReference type="PROSITE" id="PS51217">
    <property type="entry name" value="UVRD_HELICASE_CTER"/>
    <property type="match status" value="1"/>
</dbReference>
<keyword evidence="3 11" id="KW-0378">Hydrolase</keyword>
<feature type="compositionally biased region" description="Low complexity" evidence="12">
    <location>
        <begin position="467"/>
        <end position="479"/>
    </location>
</feature>
<dbReference type="GO" id="GO:0005524">
    <property type="term" value="F:ATP binding"/>
    <property type="evidence" value="ECO:0007669"/>
    <property type="project" value="UniProtKB-UniRule"/>
</dbReference>
<dbReference type="GO" id="GO:0003677">
    <property type="term" value="F:DNA binding"/>
    <property type="evidence" value="ECO:0007669"/>
    <property type="project" value="UniProtKB-KW"/>
</dbReference>
<evidence type="ECO:0000256" key="9">
    <source>
        <dbReference type="ARBA" id="ARBA00034808"/>
    </source>
</evidence>
<dbReference type="Gene3D" id="1.10.10.160">
    <property type="match status" value="2"/>
</dbReference>
<feature type="binding site" evidence="11">
    <location>
        <begin position="550"/>
        <end position="557"/>
    </location>
    <ligand>
        <name>ATP</name>
        <dbReference type="ChEBI" id="CHEBI:30616"/>
    </ligand>
</feature>
<evidence type="ECO:0000256" key="11">
    <source>
        <dbReference type="PROSITE-ProRule" id="PRU00560"/>
    </source>
</evidence>
<gene>
    <name evidence="15" type="ORF">H4W31_001681</name>
</gene>
<evidence type="ECO:0000256" key="4">
    <source>
        <dbReference type="ARBA" id="ARBA00022806"/>
    </source>
</evidence>
<dbReference type="PANTHER" id="PTHR11070">
    <property type="entry name" value="UVRD / RECB / PCRA DNA HELICASE FAMILY MEMBER"/>
    <property type="match status" value="1"/>
</dbReference>
<dbReference type="CDD" id="cd19067">
    <property type="entry name" value="PfuEndoQ-like"/>
    <property type="match status" value="1"/>
</dbReference>
<feature type="region of interest" description="Disordered" evidence="12">
    <location>
        <begin position="459"/>
        <end position="515"/>
    </location>
</feature>
<evidence type="ECO:0000256" key="6">
    <source>
        <dbReference type="ARBA" id="ARBA00023125"/>
    </source>
</evidence>
<sequence>MSPLRAAPADGSLSGAVPFVADLHIHSKYSRACSRDLTMPNLAWWARRKGISLLGTGDFTHPAWYEHLRESLRPAEPGLYRLDPEVERDIARRLPPRLASVAEANPVRYALSVEISTIYKRDDRTRKVHHLIYLPDLDAVARFNAVLGRIGNIGSDGRPILGLDSRDLLEIVLEASPDGYLVPAHIWTPWFSALGSKSGFDAIADCYADLAEHIFAVETGLSSDPAMNWRVSSLDRYRLVSNSDAHSPPALAREATVFATELDYFAVREALRTGDGLRGTIEFFPEEGKYHADGHRLCGVNWAPERTRQAGGRCPECGKPLTVGVLSRVEDLADRPDGHVPTGAPGVTHLIQLAEILGEINSVGPKSKTVEGQLNTLVAGLGSELDILTVTPVDEIRRVGGELIAEAVERLRRGQVRRTPGYDGEYGVITLFEPGELPGSGGGHQADTLFADALFDVPVPRPRASTEPKTPAKARTAPAPATPPEPRRRSRASAPAAEPAPPLAPPPSPHEPFEPMLAGMEEVGTGLLDRLDAMQRVAASAPGGPLLIVAGPGTGKTRTLTHRIAYLCAELNVYPEHCLAITFTRRAAEELRTRLDGLLGPVAEDVTVGTFHSLGLGILRENTRAAGLPDDFRIADDLERATARAEAGDDDATYVKLLRAADLVDLDELVTLPVALLRDDPALVERYRDRWRWIFVDEYQDVDATQYELLRLLSPADGNLCAIGDPDQAIYSFRGADVAYFLRFSADFVDARLVRLTRNYRSSAPILAAAVQAIAPTTLVRGRRLDPARLDPEAPLVGRYPAASVADEADFVVRTVDELVGGLSHRSLDSGRIDGRSTEVSFSDIAVLYRTDAQAAPILDALARANIPVQKRSHNRLRDRPGVSVITRELRHADGLGGSVAARVRLAGQVLAERHAAPTLDATGGVGPDDIWAAAEVLTPLAWRCGDDLTLFLSQVSTGAEVDALDPRAEAVTLLTLHAAKGLEFPVVFLPGCEDGLLPLRFPGSTPSEDDVAEERRLFFVGLTRAQDRLYLSHVGRRLRYGQERDCVPSPFLTSIDAGLFERLGDTAPRRPKDRQLRLM</sequence>
<dbReference type="EMBL" id="JADBEB010000001">
    <property type="protein sequence ID" value="MBE1486043.1"/>
    <property type="molecule type" value="Genomic_DNA"/>
</dbReference>
<comment type="caution">
    <text evidence="15">The sequence shown here is derived from an EMBL/GenBank/DDBJ whole genome shotgun (WGS) entry which is preliminary data.</text>
</comment>
<organism evidence="15 16">
    <name type="scientific">Plantactinospora soyae</name>
    <dbReference type="NCBI Taxonomy" id="1544732"/>
    <lineage>
        <taxon>Bacteria</taxon>
        <taxon>Bacillati</taxon>
        <taxon>Actinomycetota</taxon>
        <taxon>Actinomycetes</taxon>
        <taxon>Micromonosporales</taxon>
        <taxon>Micromonosporaceae</taxon>
        <taxon>Plantactinospora</taxon>
    </lineage>
</organism>
<keyword evidence="5 11" id="KW-0067">ATP-binding</keyword>
<evidence type="ECO:0000256" key="7">
    <source>
        <dbReference type="ARBA" id="ARBA00023235"/>
    </source>
</evidence>
<comment type="similarity">
    <text evidence="1">Belongs to the helicase family. UvrD subfamily.</text>
</comment>
<name>A0A927QY07_9ACTN</name>
<dbReference type="Gene3D" id="3.20.20.140">
    <property type="entry name" value="Metal-dependent hydrolases"/>
    <property type="match status" value="1"/>
</dbReference>
<dbReference type="Pfam" id="PF13361">
    <property type="entry name" value="UvrD_C"/>
    <property type="match status" value="2"/>
</dbReference>
<evidence type="ECO:0000256" key="2">
    <source>
        <dbReference type="ARBA" id="ARBA00022741"/>
    </source>
</evidence>
<dbReference type="InterPro" id="IPR000212">
    <property type="entry name" value="DNA_helicase_UvrD/REP"/>
</dbReference>
<proteinExistence type="inferred from homology"/>
<dbReference type="PANTHER" id="PTHR11070:SF2">
    <property type="entry name" value="ATP-DEPENDENT DNA HELICASE SRS2"/>
    <property type="match status" value="1"/>
</dbReference>
<evidence type="ECO:0000313" key="15">
    <source>
        <dbReference type="EMBL" id="MBE1486043.1"/>
    </source>
</evidence>
<comment type="catalytic activity">
    <reaction evidence="8">
        <text>Couples ATP hydrolysis with the unwinding of duplex DNA by translocating in the 3'-5' direction.</text>
        <dbReference type="EC" id="5.6.2.4"/>
    </reaction>
</comment>
<dbReference type="InterPro" id="IPR014016">
    <property type="entry name" value="UvrD-like_ATP-bd"/>
</dbReference>
<dbReference type="EC" id="5.6.2.4" evidence="9"/>
<feature type="compositionally biased region" description="Pro residues" evidence="12">
    <location>
        <begin position="498"/>
        <end position="510"/>
    </location>
</feature>
<evidence type="ECO:0000256" key="8">
    <source>
        <dbReference type="ARBA" id="ARBA00034617"/>
    </source>
</evidence>
<dbReference type="CDD" id="cd17932">
    <property type="entry name" value="DEXQc_UvrD"/>
    <property type="match status" value="1"/>
</dbReference>
<keyword evidence="16" id="KW-1185">Reference proteome</keyword>
<dbReference type="AlphaFoldDB" id="A0A927QY07"/>
<dbReference type="CDD" id="cd18807">
    <property type="entry name" value="SF1_C_UvrD"/>
    <property type="match status" value="1"/>
</dbReference>
<dbReference type="Pfam" id="PF00580">
    <property type="entry name" value="UvrD-helicase"/>
    <property type="match status" value="2"/>
</dbReference>
<keyword evidence="4 11" id="KW-0347">Helicase</keyword>
<feature type="domain" description="UvrD-like helicase C-terminal" evidence="14">
    <location>
        <begin position="764"/>
        <end position="1028"/>
    </location>
</feature>
<dbReference type="PROSITE" id="PS51198">
    <property type="entry name" value="UVRD_HELICASE_ATP_BIND"/>
    <property type="match status" value="1"/>
</dbReference>
<dbReference type="GO" id="GO:0000725">
    <property type="term" value="P:recombinational repair"/>
    <property type="evidence" value="ECO:0007669"/>
    <property type="project" value="TreeGrafter"/>
</dbReference>
<accession>A0A927QY07</accession>
<protein>
    <recommendedName>
        <fullName evidence="9">DNA 3'-5' helicase</fullName>
        <ecNumber evidence="9">5.6.2.4</ecNumber>
    </recommendedName>
</protein>
<keyword evidence="7" id="KW-0413">Isomerase</keyword>
<dbReference type="InterPro" id="IPR027417">
    <property type="entry name" value="P-loop_NTPase"/>
</dbReference>
<comment type="catalytic activity">
    <reaction evidence="10">
        <text>ATP + H2O = ADP + phosphate + H(+)</text>
        <dbReference type="Rhea" id="RHEA:13065"/>
        <dbReference type="ChEBI" id="CHEBI:15377"/>
        <dbReference type="ChEBI" id="CHEBI:15378"/>
        <dbReference type="ChEBI" id="CHEBI:30616"/>
        <dbReference type="ChEBI" id="CHEBI:43474"/>
        <dbReference type="ChEBI" id="CHEBI:456216"/>
        <dbReference type="EC" id="5.6.2.4"/>
    </reaction>
</comment>
<evidence type="ECO:0000256" key="3">
    <source>
        <dbReference type="ARBA" id="ARBA00022801"/>
    </source>
</evidence>
<dbReference type="GO" id="GO:0043138">
    <property type="term" value="F:3'-5' DNA helicase activity"/>
    <property type="evidence" value="ECO:0007669"/>
    <property type="project" value="UniProtKB-EC"/>
</dbReference>
<dbReference type="Gene3D" id="1.10.486.10">
    <property type="entry name" value="PCRA, domain 4"/>
    <property type="match status" value="1"/>
</dbReference>
<dbReference type="RefSeq" id="WP_404825569.1">
    <property type="nucleotide sequence ID" value="NZ_JADBEB010000001.1"/>
</dbReference>
<evidence type="ECO:0000259" key="14">
    <source>
        <dbReference type="PROSITE" id="PS51217"/>
    </source>
</evidence>
<feature type="domain" description="UvrD-like helicase ATP-binding" evidence="13">
    <location>
        <begin position="529"/>
        <end position="763"/>
    </location>
</feature>
<evidence type="ECO:0000256" key="12">
    <source>
        <dbReference type="SAM" id="MobiDB-lite"/>
    </source>
</evidence>
<evidence type="ECO:0000256" key="1">
    <source>
        <dbReference type="ARBA" id="ARBA00009922"/>
    </source>
</evidence>
<evidence type="ECO:0000256" key="10">
    <source>
        <dbReference type="ARBA" id="ARBA00048988"/>
    </source>
</evidence>
<dbReference type="InterPro" id="IPR014017">
    <property type="entry name" value="DNA_helicase_UvrD-like_C"/>
</dbReference>
<keyword evidence="6" id="KW-0238">DNA-binding</keyword>
<keyword evidence="2 11" id="KW-0547">Nucleotide-binding</keyword>
<evidence type="ECO:0000256" key="5">
    <source>
        <dbReference type="ARBA" id="ARBA00022840"/>
    </source>
</evidence>